<protein>
    <submittedName>
        <fullName evidence="2">DUF885 domain-containing protein</fullName>
    </submittedName>
</protein>
<dbReference type="RefSeq" id="WP_168149105.1">
    <property type="nucleotide sequence ID" value="NZ_JAAVXB010000009.1"/>
</dbReference>
<dbReference type="Proteomes" id="UP000653472">
    <property type="component" value="Unassembled WGS sequence"/>
</dbReference>
<proteinExistence type="predicted"/>
<sequence length="588" mass="65228">MKKLLAVSAALMLTMSAARAADAPAWVAESNRNAEVLLKVMAEFSPEDAGSLGVDGYDEQVIDLGPKLSERSRAALQQAIVEIKARCQKETDAAVLEDCQILIDSAQRSEDTSELDDKLLLPYYDVPNIVFSGIRALLDPRVPKARQAAALVRLRRYAGLMPGSTPIVDLAEARTQERFVDQGLIGPYRGEVEQNLSDAPRYIDGIEKLFADSGLKGYEQPLATLRQQLGTYNDWVRKTILPRARSDHRLPPAIYADNLKQVGVDLDPDELIHRAQLSFAEIQNEMRALAPLVAKEKGYKVTDYPSVIAELKKDQVTGEAILPLYRDTLKAIEDTIRRDHIVTLPKREAKIRLASEAESAQIPAPFMSPPRLIGNTGEYGEFVLPLKVPGKDGKADLKTDDFTFRAAAWTLTAHEARPGHELQFAKMIEKGVSTARAVFAFNSVNAEGWALYAEAIMKPTFPLDGQLIGLQFRLMRAARAFLDPMVNLGRITPDQVDAFLQREVGLSPGMARSETDRYVFRMPGQATAYFVGYQAMMGIRAETELALGDKFNQQRFHDFLLAQGLLPPKLLEKAVLEQFIPAELARKP</sequence>
<evidence type="ECO:0000313" key="2">
    <source>
        <dbReference type="EMBL" id="NKF23794.1"/>
    </source>
</evidence>
<dbReference type="EMBL" id="JAAVXB010000009">
    <property type="protein sequence ID" value="NKF23794.1"/>
    <property type="molecule type" value="Genomic_DNA"/>
</dbReference>
<keyword evidence="3" id="KW-1185">Reference proteome</keyword>
<organism evidence="2 3">
    <name type="scientific">Solimonas marina</name>
    <dbReference type="NCBI Taxonomy" id="2714601"/>
    <lineage>
        <taxon>Bacteria</taxon>
        <taxon>Pseudomonadati</taxon>
        <taxon>Pseudomonadota</taxon>
        <taxon>Gammaproteobacteria</taxon>
        <taxon>Nevskiales</taxon>
        <taxon>Nevskiaceae</taxon>
        <taxon>Solimonas</taxon>
    </lineage>
</organism>
<dbReference type="InterPro" id="IPR010281">
    <property type="entry name" value="DUF885"/>
</dbReference>
<evidence type="ECO:0000256" key="1">
    <source>
        <dbReference type="SAM" id="SignalP"/>
    </source>
</evidence>
<dbReference type="Pfam" id="PF05960">
    <property type="entry name" value="DUF885"/>
    <property type="match status" value="1"/>
</dbReference>
<keyword evidence="1" id="KW-0732">Signal</keyword>
<feature type="chain" id="PRO_5037983851" evidence="1">
    <location>
        <begin position="21"/>
        <end position="588"/>
    </location>
</feature>
<gene>
    <name evidence="2" type="ORF">G7Y82_15880</name>
</gene>
<accession>A0A969WCP9</accession>
<name>A0A969WCP9_9GAMM</name>
<comment type="caution">
    <text evidence="2">The sequence shown here is derived from an EMBL/GenBank/DDBJ whole genome shotgun (WGS) entry which is preliminary data.</text>
</comment>
<evidence type="ECO:0000313" key="3">
    <source>
        <dbReference type="Proteomes" id="UP000653472"/>
    </source>
</evidence>
<feature type="signal peptide" evidence="1">
    <location>
        <begin position="1"/>
        <end position="20"/>
    </location>
</feature>
<reference evidence="2" key="1">
    <citation type="submission" date="2020-03" db="EMBL/GenBank/DDBJ databases">
        <title>Solimonas marina sp. nov., isolated from deep seawater of the Pacific Ocean.</title>
        <authorList>
            <person name="Liu X."/>
            <person name="Lai Q."/>
            <person name="Sun F."/>
            <person name="Gai Y."/>
            <person name="Li G."/>
            <person name="Shao Z."/>
        </authorList>
    </citation>
    <scope>NUCLEOTIDE SEQUENCE</scope>
    <source>
        <strain evidence="2">C16B3</strain>
    </source>
</reference>
<dbReference type="AlphaFoldDB" id="A0A969WCP9"/>
<dbReference type="PANTHER" id="PTHR33361:SF2">
    <property type="entry name" value="DUF885 DOMAIN-CONTAINING PROTEIN"/>
    <property type="match status" value="1"/>
</dbReference>
<dbReference type="PANTHER" id="PTHR33361">
    <property type="entry name" value="GLR0591 PROTEIN"/>
    <property type="match status" value="1"/>
</dbReference>